<feature type="domain" description="Phosphatidic acid phosphatase type 2/haloperoxidase" evidence="1">
    <location>
        <begin position="123"/>
        <end position="220"/>
    </location>
</feature>
<proteinExistence type="predicted"/>
<evidence type="ECO:0000313" key="2">
    <source>
        <dbReference type="EMBL" id="SVA13324.1"/>
    </source>
</evidence>
<organism evidence="2">
    <name type="scientific">marine metagenome</name>
    <dbReference type="NCBI Taxonomy" id="408172"/>
    <lineage>
        <taxon>unclassified sequences</taxon>
        <taxon>metagenomes</taxon>
        <taxon>ecological metagenomes</taxon>
    </lineage>
</organism>
<dbReference type="PANTHER" id="PTHR14969:SF13">
    <property type="entry name" value="AT30094P"/>
    <property type="match status" value="1"/>
</dbReference>
<evidence type="ECO:0000259" key="1">
    <source>
        <dbReference type="SMART" id="SM00014"/>
    </source>
</evidence>
<dbReference type="Gene3D" id="1.20.144.10">
    <property type="entry name" value="Phosphatidic acid phosphatase type 2/haloperoxidase"/>
    <property type="match status" value="1"/>
</dbReference>
<protein>
    <recommendedName>
        <fullName evidence="1">Phosphatidic acid phosphatase type 2/haloperoxidase domain-containing protein</fullName>
    </recommendedName>
</protein>
<accession>A0A381TC72</accession>
<dbReference type="InterPro" id="IPR000326">
    <property type="entry name" value="PAP2/HPO"/>
</dbReference>
<dbReference type="EMBL" id="UINC01004303">
    <property type="protein sequence ID" value="SVA13324.1"/>
    <property type="molecule type" value="Genomic_DNA"/>
</dbReference>
<reference evidence="2" key="1">
    <citation type="submission" date="2018-05" db="EMBL/GenBank/DDBJ databases">
        <authorList>
            <person name="Lanie J.A."/>
            <person name="Ng W.-L."/>
            <person name="Kazmierczak K.M."/>
            <person name="Andrzejewski T.M."/>
            <person name="Davidsen T.M."/>
            <person name="Wayne K.J."/>
            <person name="Tettelin H."/>
            <person name="Glass J.I."/>
            <person name="Rusch D."/>
            <person name="Podicherti R."/>
            <person name="Tsui H.-C.T."/>
            <person name="Winkler M.E."/>
        </authorList>
    </citation>
    <scope>NUCLEOTIDE SEQUENCE</scope>
</reference>
<dbReference type="PANTHER" id="PTHR14969">
    <property type="entry name" value="SPHINGOSINE-1-PHOSPHATE PHOSPHOHYDROLASE"/>
    <property type="match status" value="1"/>
</dbReference>
<sequence>MTLKWYILIFITCFSAMLGKNLSKLEQNSTNELSDKVINGFKYSATDRMNQFIFATSVLAAIGGYQYDQKVKEYSEREGLLSSDLARAGDLYGGALGHWILWTTIVTHSKLKGESKKEVRAKLEFSALALLSNAFATYLLKFGVGRERPNNGALSFPSGHTSHSFTIAAVTNELYGWKAGTVAYLMATLSAVSRIHDKKHYVSDVVFGAGLGTVIGRGFSIQYHKNKETHVYLFPTNNGISLHLIF</sequence>
<name>A0A381TC72_9ZZZZ</name>
<dbReference type="SUPFAM" id="SSF48317">
    <property type="entry name" value="Acid phosphatase/Vanadium-dependent haloperoxidase"/>
    <property type="match status" value="1"/>
</dbReference>
<dbReference type="InterPro" id="IPR036938">
    <property type="entry name" value="PAP2/HPO_sf"/>
</dbReference>
<dbReference type="CDD" id="cd03394">
    <property type="entry name" value="PAP2_like_5"/>
    <property type="match status" value="1"/>
</dbReference>
<dbReference type="Pfam" id="PF01569">
    <property type="entry name" value="PAP2"/>
    <property type="match status" value="1"/>
</dbReference>
<dbReference type="AlphaFoldDB" id="A0A381TC72"/>
<dbReference type="SMART" id="SM00014">
    <property type="entry name" value="acidPPc"/>
    <property type="match status" value="1"/>
</dbReference>
<gene>
    <name evidence="2" type="ORF">METZ01_LOCUS66178</name>
</gene>